<dbReference type="EMBL" id="BMAO01023270">
    <property type="protein sequence ID" value="GFQ87705.1"/>
    <property type="molecule type" value="Genomic_DNA"/>
</dbReference>
<name>A0A8X6GWP3_TRICU</name>
<reference evidence="2" key="1">
    <citation type="submission" date="2020-07" db="EMBL/GenBank/DDBJ databases">
        <title>Multicomponent nature underlies the extraordinary mechanical properties of spider dragline silk.</title>
        <authorList>
            <person name="Kono N."/>
            <person name="Nakamura H."/>
            <person name="Mori M."/>
            <person name="Yoshida Y."/>
            <person name="Ohtoshi R."/>
            <person name="Malay A.D."/>
            <person name="Moran D.A.P."/>
            <person name="Tomita M."/>
            <person name="Numata K."/>
            <person name="Arakawa K."/>
        </authorList>
    </citation>
    <scope>NUCLEOTIDE SEQUENCE</scope>
</reference>
<evidence type="ECO:0000313" key="1">
    <source>
        <dbReference type="EMBL" id="GFQ87705.1"/>
    </source>
</evidence>
<evidence type="ECO:0000313" key="3">
    <source>
        <dbReference type="Proteomes" id="UP000887116"/>
    </source>
</evidence>
<dbReference type="AlphaFoldDB" id="A0A8X6GWP3"/>
<keyword evidence="3" id="KW-1185">Reference proteome</keyword>
<accession>A0A8X6GWP3</accession>
<dbReference type="OrthoDB" id="6445879at2759"/>
<sequence length="80" mass="9262">MNALTPPVTIPSHQIVMFLSGFGGCTRGRKHEKKRVYGHVPLEGWFRIRRCDHDKKLRIQSARNVSQRSGELFYERIPLG</sequence>
<protein>
    <submittedName>
        <fullName evidence="2">Uncharacterized protein</fullName>
    </submittedName>
</protein>
<dbReference type="EMBL" id="BMAO01023858">
    <property type="protein sequence ID" value="GFQ91333.1"/>
    <property type="molecule type" value="Genomic_DNA"/>
</dbReference>
<gene>
    <name evidence="2" type="ORF">TNCT_494151</name>
    <name evidence="1" type="ORF">TNCT_82111</name>
</gene>
<dbReference type="Proteomes" id="UP000887116">
    <property type="component" value="Unassembled WGS sequence"/>
</dbReference>
<comment type="caution">
    <text evidence="2">The sequence shown here is derived from an EMBL/GenBank/DDBJ whole genome shotgun (WGS) entry which is preliminary data.</text>
</comment>
<evidence type="ECO:0000313" key="2">
    <source>
        <dbReference type="EMBL" id="GFQ91333.1"/>
    </source>
</evidence>
<organism evidence="2 3">
    <name type="scientific">Trichonephila clavata</name>
    <name type="common">Joro spider</name>
    <name type="synonym">Nephila clavata</name>
    <dbReference type="NCBI Taxonomy" id="2740835"/>
    <lineage>
        <taxon>Eukaryota</taxon>
        <taxon>Metazoa</taxon>
        <taxon>Ecdysozoa</taxon>
        <taxon>Arthropoda</taxon>
        <taxon>Chelicerata</taxon>
        <taxon>Arachnida</taxon>
        <taxon>Araneae</taxon>
        <taxon>Araneomorphae</taxon>
        <taxon>Entelegynae</taxon>
        <taxon>Araneoidea</taxon>
        <taxon>Nephilidae</taxon>
        <taxon>Trichonephila</taxon>
    </lineage>
</organism>
<proteinExistence type="predicted"/>